<dbReference type="GO" id="GO:0003677">
    <property type="term" value="F:DNA binding"/>
    <property type="evidence" value="ECO:0007669"/>
    <property type="project" value="InterPro"/>
</dbReference>
<dbReference type="InterPro" id="IPR016032">
    <property type="entry name" value="Sig_transdc_resp-reg_C-effctor"/>
</dbReference>
<name>A0A5B8S4K0_9SPHN</name>
<dbReference type="InterPro" id="IPR005158">
    <property type="entry name" value="BTAD"/>
</dbReference>
<keyword evidence="3" id="KW-1185">Reference proteome</keyword>
<dbReference type="Gene3D" id="1.25.40.10">
    <property type="entry name" value="Tetratricopeptide repeat domain"/>
    <property type="match status" value="2"/>
</dbReference>
<organism evidence="2 3">
    <name type="scientific">Novosphingobium ginsenosidimutans</name>
    <dbReference type="NCBI Taxonomy" id="1176536"/>
    <lineage>
        <taxon>Bacteria</taxon>
        <taxon>Pseudomonadati</taxon>
        <taxon>Pseudomonadota</taxon>
        <taxon>Alphaproteobacteria</taxon>
        <taxon>Sphingomonadales</taxon>
        <taxon>Sphingomonadaceae</taxon>
        <taxon>Novosphingobium</taxon>
    </lineage>
</organism>
<dbReference type="PANTHER" id="PTHR35807">
    <property type="entry name" value="TRANSCRIPTIONAL REGULATOR REDD-RELATED"/>
    <property type="match status" value="1"/>
</dbReference>
<evidence type="ECO:0000313" key="2">
    <source>
        <dbReference type="EMBL" id="QEA15992.1"/>
    </source>
</evidence>
<dbReference type="AlphaFoldDB" id="A0A5B8S4K0"/>
<gene>
    <name evidence="2" type="ORF">FRF71_07515</name>
</gene>
<dbReference type="Proteomes" id="UP000321172">
    <property type="component" value="Chromosome"/>
</dbReference>
<reference evidence="2 3" key="1">
    <citation type="journal article" date="2013" name="J. Microbiol. Biotechnol.">
        <title>Novosphingobium ginsenosidimutans sp. nov., with the ability to convert ginsenoside.</title>
        <authorList>
            <person name="Kim J.K."/>
            <person name="He D."/>
            <person name="Liu Q.M."/>
            <person name="Park H.Y."/>
            <person name="Jung M.S."/>
            <person name="Yoon M.H."/>
            <person name="Kim S.C."/>
            <person name="Im W.T."/>
        </authorList>
    </citation>
    <scope>NUCLEOTIDE SEQUENCE [LARGE SCALE GENOMIC DNA]</scope>
    <source>
        <strain evidence="2 3">FW-6</strain>
    </source>
</reference>
<dbReference type="EMBL" id="CP042345">
    <property type="protein sequence ID" value="QEA15992.1"/>
    <property type="molecule type" value="Genomic_DNA"/>
</dbReference>
<dbReference type="GO" id="GO:0006355">
    <property type="term" value="P:regulation of DNA-templated transcription"/>
    <property type="evidence" value="ECO:0007669"/>
    <property type="project" value="InterPro"/>
</dbReference>
<evidence type="ECO:0000313" key="3">
    <source>
        <dbReference type="Proteomes" id="UP000321172"/>
    </source>
</evidence>
<dbReference type="InterPro" id="IPR036388">
    <property type="entry name" value="WH-like_DNA-bd_sf"/>
</dbReference>
<feature type="domain" description="Bacterial transcriptional activator" evidence="1">
    <location>
        <begin position="125"/>
        <end position="262"/>
    </location>
</feature>
<dbReference type="Gene3D" id="1.10.10.10">
    <property type="entry name" value="Winged helix-like DNA-binding domain superfamily/Winged helix DNA-binding domain"/>
    <property type="match status" value="1"/>
</dbReference>
<dbReference type="SUPFAM" id="SSF48452">
    <property type="entry name" value="TPR-like"/>
    <property type="match status" value="1"/>
</dbReference>
<dbReference type="SMART" id="SM01043">
    <property type="entry name" value="BTAD"/>
    <property type="match status" value="1"/>
</dbReference>
<dbReference type="SUPFAM" id="SSF46894">
    <property type="entry name" value="C-terminal effector domain of the bipartite response regulators"/>
    <property type="match status" value="1"/>
</dbReference>
<protein>
    <recommendedName>
        <fullName evidence="1">Bacterial transcriptional activator domain-containing protein</fullName>
    </recommendedName>
</protein>
<accession>A0A5B8S4K0</accession>
<dbReference type="InterPro" id="IPR051677">
    <property type="entry name" value="AfsR-DnrI-RedD_regulator"/>
</dbReference>
<dbReference type="InterPro" id="IPR011990">
    <property type="entry name" value="TPR-like_helical_dom_sf"/>
</dbReference>
<dbReference type="OrthoDB" id="27092at2"/>
<sequence>MAANGVWKGRIDPSFAKGPSILPLAPAASTLAIRLIGSTRASFDGADLPLPASRKTRAILAYLLLADRPVSRQQLCELFFDVPDDPRAALRWSLSKLRGVLEADGVERVRTQRDQVSIDTAGLWVDALALRSLPHDLGSLDAVALAAVLGWSPEPLLADADLPNRPDYAAWLVAERHRAQAVLALVLTALAERQEDNPAAQIEPLQRLIALDPLDAAAYQRLIAVLVELGRRSDAEALAGQAERALAQNGIDPGAALRQPLRRRIDTSVAAVDPAPPLPERASAAPVVAVLPVVDLSMEPLPGHVTDGFFEGLVHALSRFQSLVTIAGASTSRMRGVIDDPVEIARRLGADILVGGSLIATRDGTLRFRWRAIDGQTARIVTSGELEGHCDDVWDLQEAAARVVAVEVEPRAQAEALRARAACPTASASAYDHYLRGVVAAFRADPRDFGTALDHFEQAIALDPRFHPALALAPWAASYANRIRTPAERDHYAAMSRAALRHGADDARTLATAGGALCYMARDHAAAWQAVNRAITINPNEHTAWSTGGWMHAMNGDAAEAHRMFDRSSRLNPLASNALGLTAGRAMAELLAGSAEQAEAYVIEALDGSESHPSALMTGVATAALLGLAQLEQRRAALLRLYPEGIDSQSIRHLPFERPECQERYFAALRLGGVPG</sequence>
<dbReference type="KEGG" id="ngf:FRF71_07515"/>
<dbReference type="Pfam" id="PF03704">
    <property type="entry name" value="BTAD"/>
    <property type="match status" value="1"/>
</dbReference>
<evidence type="ECO:0000259" key="1">
    <source>
        <dbReference type="SMART" id="SM01043"/>
    </source>
</evidence>
<proteinExistence type="predicted"/>